<dbReference type="EMBL" id="MU266375">
    <property type="protein sequence ID" value="KAH7926889.1"/>
    <property type="molecule type" value="Genomic_DNA"/>
</dbReference>
<dbReference type="Proteomes" id="UP000790709">
    <property type="component" value="Unassembled WGS sequence"/>
</dbReference>
<organism evidence="1 2">
    <name type="scientific">Leucogyrophana mollusca</name>
    <dbReference type="NCBI Taxonomy" id="85980"/>
    <lineage>
        <taxon>Eukaryota</taxon>
        <taxon>Fungi</taxon>
        <taxon>Dikarya</taxon>
        <taxon>Basidiomycota</taxon>
        <taxon>Agaricomycotina</taxon>
        <taxon>Agaricomycetes</taxon>
        <taxon>Agaricomycetidae</taxon>
        <taxon>Boletales</taxon>
        <taxon>Boletales incertae sedis</taxon>
        <taxon>Leucogyrophana</taxon>
    </lineage>
</organism>
<keyword evidence="2" id="KW-1185">Reference proteome</keyword>
<evidence type="ECO:0000313" key="1">
    <source>
        <dbReference type="EMBL" id="KAH7926889.1"/>
    </source>
</evidence>
<sequence>MSTSMIAAVNQLWPTDKGSKEETGADVKYIVDVRCSRDTTRALILRGRFVLVRVAPSWIMGRTMQTCIMGTILGVGLIATQR</sequence>
<evidence type="ECO:0000313" key="2">
    <source>
        <dbReference type="Proteomes" id="UP000790709"/>
    </source>
</evidence>
<protein>
    <submittedName>
        <fullName evidence="1">Uncharacterized protein</fullName>
    </submittedName>
</protein>
<accession>A0ACB8BMP5</accession>
<comment type="caution">
    <text evidence="1">The sequence shown here is derived from an EMBL/GenBank/DDBJ whole genome shotgun (WGS) entry which is preliminary data.</text>
</comment>
<proteinExistence type="predicted"/>
<reference evidence="1" key="1">
    <citation type="journal article" date="2021" name="New Phytol.">
        <title>Evolutionary innovations through gain and loss of genes in the ectomycorrhizal Boletales.</title>
        <authorList>
            <person name="Wu G."/>
            <person name="Miyauchi S."/>
            <person name="Morin E."/>
            <person name="Kuo A."/>
            <person name="Drula E."/>
            <person name="Varga T."/>
            <person name="Kohler A."/>
            <person name="Feng B."/>
            <person name="Cao Y."/>
            <person name="Lipzen A."/>
            <person name="Daum C."/>
            <person name="Hundley H."/>
            <person name="Pangilinan J."/>
            <person name="Johnson J."/>
            <person name="Barry K."/>
            <person name="LaButti K."/>
            <person name="Ng V."/>
            <person name="Ahrendt S."/>
            <person name="Min B."/>
            <person name="Choi I.G."/>
            <person name="Park H."/>
            <person name="Plett J.M."/>
            <person name="Magnuson J."/>
            <person name="Spatafora J.W."/>
            <person name="Nagy L.G."/>
            <person name="Henrissat B."/>
            <person name="Grigoriev I.V."/>
            <person name="Yang Z.L."/>
            <person name="Xu J."/>
            <person name="Martin F.M."/>
        </authorList>
    </citation>
    <scope>NUCLEOTIDE SEQUENCE</scope>
    <source>
        <strain evidence="1">KUC20120723A-06</strain>
    </source>
</reference>
<name>A0ACB8BMP5_9AGAM</name>
<gene>
    <name evidence="1" type="ORF">BV22DRAFT_318887</name>
</gene>